<reference evidence="2 3" key="1">
    <citation type="submission" date="2018-11" db="EMBL/GenBank/DDBJ databases">
        <title>Sequencing the genomes of 1000 actinobacteria strains.</title>
        <authorList>
            <person name="Klenk H.-P."/>
        </authorList>
    </citation>
    <scope>NUCLEOTIDE SEQUENCE [LARGE SCALE GENOMIC DNA]</scope>
    <source>
        <strain evidence="2 3">DSM 44781</strain>
    </source>
</reference>
<evidence type="ECO:0000313" key="2">
    <source>
        <dbReference type="EMBL" id="RPE33229.1"/>
    </source>
</evidence>
<evidence type="ECO:0000313" key="3">
    <source>
        <dbReference type="Proteomes" id="UP000266906"/>
    </source>
</evidence>
<dbReference type="Pfam" id="PF01547">
    <property type="entry name" value="SBP_bac_1"/>
    <property type="match status" value="1"/>
</dbReference>
<dbReference type="SUPFAM" id="SSF53850">
    <property type="entry name" value="Periplasmic binding protein-like II"/>
    <property type="match status" value="1"/>
</dbReference>
<dbReference type="Gene3D" id="3.40.190.10">
    <property type="entry name" value="Periplasmic binding protein-like II"/>
    <property type="match status" value="2"/>
</dbReference>
<dbReference type="PROSITE" id="PS51257">
    <property type="entry name" value="PROKAR_LIPOPROTEIN"/>
    <property type="match status" value="1"/>
</dbReference>
<comment type="caution">
    <text evidence="2">The sequence shown here is derived from an EMBL/GenBank/DDBJ whole genome shotgun (WGS) entry which is preliminary data.</text>
</comment>
<protein>
    <submittedName>
        <fullName evidence="2">Carbohydrate ABC transporter substrate-binding protein (CUT1 family)</fullName>
    </submittedName>
</protein>
<dbReference type="RefSeq" id="WP_244259840.1">
    <property type="nucleotide sequence ID" value="NZ_RKQG01000001.1"/>
</dbReference>
<feature type="signal peptide" evidence="1">
    <location>
        <begin position="1"/>
        <end position="24"/>
    </location>
</feature>
<keyword evidence="3" id="KW-1185">Reference proteome</keyword>
<evidence type="ECO:0000256" key="1">
    <source>
        <dbReference type="SAM" id="SignalP"/>
    </source>
</evidence>
<dbReference type="Proteomes" id="UP000266906">
    <property type="component" value="Unassembled WGS sequence"/>
</dbReference>
<dbReference type="PANTHER" id="PTHR43649:SF30">
    <property type="entry name" value="ABC TRANSPORTER SUBSTRATE-BINDING PROTEIN"/>
    <property type="match status" value="1"/>
</dbReference>
<proteinExistence type="predicted"/>
<dbReference type="InterPro" id="IPR050490">
    <property type="entry name" value="Bact_solute-bd_prot1"/>
</dbReference>
<accession>A0A3N4RQ81</accession>
<keyword evidence="1" id="KW-0732">Signal</keyword>
<dbReference type="InterPro" id="IPR006059">
    <property type="entry name" value="SBP"/>
</dbReference>
<dbReference type="AlphaFoldDB" id="A0A3N4RQ81"/>
<gene>
    <name evidence="2" type="ORF">EDD38_1508</name>
</gene>
<dbReference type="PANTHER" id="PTHR43649">
    <property type="entry name" value="ARABINOSE-BINDING PROTEIN-RELATED"/>
    <property type="match status" value="1"/>
</dbReference>
<name>A0A3N4RQ81_9ACTN</name>
<sequence length="421" mass="44997">MKRSALIPLPLAGCLLLSGCGVLSGGGGVTLDLVAADYGTDASNSSSIYWNKVARDFEAANPGIKVKVDVVSWDDIDKHVADLIAKGKTPDVVQTGGFADQVAADRLYPVGDVLSMEAQANLLGSFSKAGQVLGSQYGIPFISSSRVFVYNKAIFDKAGITAPPATWDDLRKDAELIKSKVPGVTPYALPLGPEEAQAESMIWTMSGGGELSDSVGNYTIDSQPNRDTFKWLRTNLVDRGLTYPDPGQANRKDAFTAFTKGEVAMLNGHPALIKAAAAAGIQYGTAAIPRKSKEVKEVTFGVADWLMAFKANGHRAEIKKFLNFTLAKQNTLAFDEEYNMLPVTQDTLDDMSANASHQDLAQFLQNLPTASFYPYGDPSWDKVSSMIKQQMGKAVKSGGDQVLADLQSTALAEAAKARRAG</sequence>
<dbReference type="EMBL" id="RKQG01000001">
    <property type="protein sequence ID" value="RPE33229.1"/>
    <property type="molecule type" value="Genomic_DNA"/>
</dbReference>
<organism evidence="2 3">
    <name type="scientific">Kitasatospora cineracea</name>
    <dbReference type="NCBI Taxonomy" id="88074"/>
    <lineage>
        <taxon>Bacteria</taxon>
        <taxon>Bacillati</taxon>
        <taxon>Actinomycetota</taxon>
        <taxon>Actinomycetes</taxon>
        <taxon>Kitasatosporales</taxon>
        <taxon>Streptomycetaceae</taxon>
        <taxon>Kitasatospora</taxon>
    </lineage>
</organism>
<feature type="chain" id="PRO_5038742632" evidence="1">
    <location>
        <begin position="25"/>
        <end position="421"/>
    </location>
</feature>